<protein>
    <submittedName>
        <fullName evidence="1">Uncharacterized protein</fullName>
    </submittedName>
</protein>
<name>A0A840ZMV9_9HYPH</name>
<comment type="caution">
    <text evidence="1">The sequence shown here is derived from an EMBL/GenBank/DDBJ whole genome shotgun (WGS) entry which is preliminary data.</text>
</comment>
<dbReference type="RefSeq" id="WP_183571039.1">
    <property type="nucleotide sequence ID" value="NZ_JACHOP010000014.1"/>
</dbReference>
<accession>A0A840ZMV9</accession>
<sequence length="245" mass="26659">MPPAFLDLAWTQAPDGRWIAPRTRLAETAWDRCRSGVREAGFDVRDGLVAWDLARAPAEPKLSFRLAAWERVTRAELAAIEAREAARQPVDAEALAAVQADLEDALARYAWAFRDKAPLAEGFAGAARLTPGQHRFARALLHEARDVVAAVDRRLAEPAGQEDLAAVQEADIREDLLAACRHLSGLDADRCRDRNGAGWSAVTSAAGHRLAAASALDVLQAAHARRLVYPHRAQLPSALQDRLGF</sequence>
<dbReference type="Proteomes" id="UP000583454">
    <property type="component" value="Unassembled WGS sequence"/>
</dbReference>
<keyword evidence="2" id="KW-1185">Reference proteome</keyword>
<proteinExistence type="predicted"/>
<dbReference type="AlphaFoldDB" id="A0A840ZMV9"/>
<evidence type="ECO:0000313" key="2">
    <source>
        <dbReference type="Proteomes" id="UP000583454"/>
    </source>
</evidence>
<organism evidence="1 2">
    <name type="scientific">Methylorubrum rhodinum</name>
    <dbReference type="NCBI Taxonomy" id="29428"/>
    <lineage>
        <taxon>Bacteria</taxon>
        <taxon>Pseudomonadati</taxon>
        <taxon>Pseudomonadota</taxon>
        <taxon>Alphaproteobacteria</taxon>
        <taxon>Hyphomicrobiales</taxon>
        <taxon>Methylobacteriaceae</taxon>
        <taxon>Methylorubrum</taxon>
    </lineage>
</organism>
<dbReference type="EMBL" id="JACHOP010000014">
    <property type="protein sequence ID" value="MBB5758524.1"/>
    <property type="molecule type" value="Genomic_DNA"/>
</dbReference>
<reference evidence="1 2" key="1">
    <citation type="submission" date="2020-08" db="EMBL/GenBank/DDBJ databases">
        <title>Genomic Encyclopedia of Type Strains, Phase IV (KMG-IV): sequencing the most valuable type-strain genomes for metagenomic binning, comparative biology and taxonomic classification.</title>
        <authorList>
            <person name="Goeker M."/>
        </authorList>
    </citation>
    <scope>NUCLEOTIDE SEQUENCE [LARGE SCALE GENOMIC DNA]</scope>
    <source>
        <strain evidence="1 2">DSM 2163</strain>
    </source>
</reference>
<gene>
    <name evidence="1" type="ORF">HNR00_003246</name>
</gene>
<evidence type="ECO:0000313" key="1">
    <source>
        <dbReference type="EMBL" id="MBB5758524.1"/>
    </source>
</evidence>